<feature type="compositionally biased region" description="Low complexity" evidence="12">
    <location>
        <begin position="262"/>
        <end position="280"/>
    </location>
</feature>
<keyword evidence="7 11" id="KW-0645">Protease</keyword>
<reference evidence="15 16" key="1">
    <citation type="submission" date="2015-11" db="EMBL/GenBank/DDBJ databases">
        <title>Genomes and virulence difference between two physiological races of Phytophthora nicotianae.</title>
        <authorList>
            <person name="Liu H."/>
            <person name="Ma X."/>
            <person name="Yu H."/>
            <person name="Fang D."/>
            <person name="Li Y."/>
            <person name="Wang X."/>
            <person name="Wang W."/>
            <person name="Dong Y."/>
            <person name="Xiao B."/>
        </authorList>
    </citation>
    <scope>NUCLEOTIDE SEQUENCE [LARGE SCALE GENOMIC DNA]</scope>
    <source>
        <strain evidence="16">race 0</strain>
    </source>
</reference>
<keyword evidence="5 11" id="KW-0031">Aminopeptidase</keyword>
<feature type="region of interest" description="Disordered" evidence="12">
    <location>
        <begin position="393"/>
        <end position="434"/>
    </location>
</feature>
<proteinExistence type="inferred from homology"/>
<dbReference type="PANTHER" id="PTHR43722:SF1">
    <property type="entry name" value="PROLINE IMINOPEPTIDASE"/>
    <property type="match status" value="1"/>
</dbReference>
<dbReference type="STRING" id="4790.A0A0W8D6D6"/>
<feature type="compositionally biased region" description="Basic and acidic residues" evidence="12">
    <location>
        <begin position="114"/>
        <end position="142"/>
    </location>
</feature>
<accession>A0A0W8D6D6</accession>
<dbReference type="SUPFAM" id="SSF47676">
    <property type="entry name" value="Conserved domain common to transcription factors TFIIS, elongin A, CRSP70"/>
    <property type="match status" value="1"/>
</dbReference>
<dbReference type="PROSITE" id="PS51319">
    <property type="entry name" value="TFIIS_N"/>
    <property type="match status" value="1"/>
</dbReference>
<evidence type="ECO:0000256" key="3">
    <source>
        <dbReference type="ARBA" id="ARBA00006461"/>
    </source>
</evidence>
<dbReference type="SUPFAM" id="SSF47769">
    <property type="entry name" value="SAM/Pointed domain"/>
    <property type="match status" value="1"/>
</dbReference>
<evidence type="ECO:0000256" key="1">
    <source>
        <dbReference type="ARBA" id="ARBA00001585"/>
    </source>
</evidence>
<feature type="compositionally biased region" description="Basic and acidic residues" evidence="12">
    <location>
        <begin position="404"/>
        <end position="413"/>
    </location>
</feature>
<dbReference type="OrthoDB" id="10249433at2759"/>
<dbReference type="Gene3D" id="1.10.150.50">
    <property type="entry name" value="Transcription Factor, Ets-1"/>
    <property type="match status" value="1"/>
</dbReference>
<evidence type="ECO:0000256" key="10">
    <source>
        <dbReference type="PROSITE-ProRule" id="PRU00649"/>
    </source>
</evidence>
<comment type="subcellular location">
    <subcellularLocation>
        <location evidence="2">Cytoplasm</location>
    </subcellularLocation>
    <subcellularLocation>
        <location evidence="10">Nucleus</location>
    </subcellularLocation>
</comment>
<dbReference type="InterPro" id="IPR013761">
    <property type="entry name" value="SAM/pointed_sf"/>
</dbReference>
<evidence type="ECO:0000313" key="15">
    <source>
        <dbReference type="EMBL" id="KUF91975.1"/>
    </source>
</evidence>
<evidence type="ECO:0000256" key="9">
    <source>
        <dbReference type="ARBA" id="ARBA00023054"/>
    </source>
</evidence>
<feature type="compositionally biased region" description="Polar residues" evidence="12">
    <location>
        <begin position="158"/>
        <end position="187"/>
    </location>
</feature>
<keyword evidence="6" id="KW-0963">Cytoplasm</keyword>
<organism evidence="15 16">
    <name type="scientific">Phytophthora nicotianae</name>
    <name type="common">Potato buckeye rot agent</name>
    <name type="synonym">Phytophthora parasitica</name>
    <dbReference type="NCBI Taxonomy" id="4792"/>
    <lineage>
        <taxon>Eukaryota</taxon>
        <taxon>Sar</taxon>
        <taxon>Stramenopiles</taxon>
        <taxon>Oomycota</taxon>
        <taxon>Peronosporomycetes</taxon>
        <taxon>Peronosporales</taxon>
        <taxon>Peronosporaceae</taxon>
        <taxon>Phytophthora</taxon>
    </lineage>
</organism>
<dbReference type="Pfam" id="PF08243">
    <property type="entry name" value="SPT2"/>
    <property type="match status" value="1"/>
</dbReference>
<feature type="region of interest" description="Disordered" evidence="12">
    <location>
        <begin position="89"/>
        <end position="284"/>
    </location>
</feature>
<dbReference type="EC" id="3.4.11.5" evidence="11"/>
<dbReference type="SMART" id="SM00784">
    <property type="entry name" value="SPT2"/>
    <property type="match status" value="1"/>
</dbReference>
<feature type="compositionally biased region" description="Basic residues" evidence="12">
    <location>
        <begin position="498"/>
        <end position="507"/>
    </location>
</feature>
<evidence type="ECO:0000256" key="12">
    <source>
        <dbReference type="SAM" id="MobiDB-lite"/>
    </source>
</evidence>
<dbReference type="Gene3D" id="3.40.50.1820">
    <property type="entry name" value="alpha/beta hydrolase"/>
    <property type="match status" value="1"/>
</dbReference>
<dbReference type="InterPro" id="IPR017923">
    <property type="entry name" value="TFIIS_N"/>
</dbReference>
<evidence type="ECO:0000256" key="6">
    <source>
        <dbReference type="ARBA" id="ARBA00022490"/>
    </source>
</evidence>
<evidence type="ECO:0000256" key="11">
    <source>
        <dbReference type="RuleBase" id="RU003421"/>
    </source>
</evidence>
<feature type="domain" description="SAM" evidence="13">
    <location>
        <begin position="331"/>
        <end position="376"/>
    </location>
</feature>
<dbReference type="GO" id="GO:0005634">
    <property type="term" value="C:nucleus"/>
    <property type="evidence" value="ECO:0007669"/>
    <property type="project" value="UniProtKB-SubCell"/>
</dbReference>
<dbReference type="Proteomes" id="UP000052943">
    <property type="component" value="Unassembled WGS sequence"/>
</dbReference>
<dbReference type="InterPro" id="IPR000073">
    <property type="entry name" value="AB_hydrolase_1"/>
</dbReference>
<keyword evidence="9" id="KW-0175">Coiled coil</keyword>
<evidence type="ECO:0000256" key="5">
    <source>
        <dbReference type="ARBA" id="ARBA00022438"/>
    </source>
</evidence>
<dbReference type="Pfam" id="PF00536">
    <property type="entry name" value="SAM_1"/>
    <property type="match status" value="1"/>
</dbReference>
<keyword evidence="10" id="KW-0539">Nucleus</keyword>
<sequence length="882" mass="99338">MAVTGEKDVAAMARQIAEITQRDGWKSDKSVVPDMQRLLGKLTTLKVDKDLLQRTKIGAAVNKLKKHDDDIVRGYSQSLTNKWKNEVGIASSSSMSSRPPERQRVPSPSPPKRSSGDQKKLESARKRLQEGYASERAKRDSRTVQVLSGPISKGRRGTTVSTAPSRSSISRAQMVQRRPLSSANHRSGSAPPVARRVLPASRVQQQARRPATSLANMSAEERHRQRQLKYRALSGQASNGSDSGRREPEHARSSSNSTQANGRARPGSRTSSSRGGSAPRNLPPALDARKAMLDKMYPRVCGVGAASTASTGATKKKTSTAARRKEVNYTEGQREVLSWLKGLSVDMSEYAPAFFENGFDSVKLLSTIEKSDLPSLVPKKGHHRLIQQALDDLRHKHSTSAASQRRDRFQKESRMRRRDPFEDEDSDDSFVVSDDGEYRPGHIAAMFRKNRKRQFSYDSDDSINMEASFDEIQKEEKRSALYGEYEDFREDMRNKKMLKKKKHKNARPRPVNVPTKNEREQARRAAVALSAVVLTSLAVSYSTSASSEAAKKKENQIDQPHYLSTPEEFLYPAIQPFNTGTLQVSPVHELYYEECGNPYGKPVIMVHGGPGAGCSASMRRYHDPRVYRIILLDQRGSGRSKPHASLEDNTTWHLVEDMEKLRRHLGIDKWQVFGGSWGSTLSISYAVTHPTRVTELVLRGIFHLRKLEIDFYYQHGANFIYPDRWEAYRDAIPEEERGDFVKAYHKRLTSDDPKVRIPAALAWTTWEKTTSNLIPPSDAADKSMDEAKFAEAFARIENHYFVNKGFFPNDEFLNENAYKIRHIPTVIVQGRYDVVCPMKTAWDFHKAFPEADFRVVQTAGHSAMEPGIAKELVDATNKFKNS</sequence>
<evidence type="ECO:0000256" key="8">
    <source>
        <dbReference type="ARBA" id="ARBA00022801"/>
    </source>
</evidence>
<comment type="similarity">
    <text evidence="3">Belongs to the SPT2 family.</text>
</comment>
<evidence type="ECO:0000256" key="2">
    <source>
        <dbReference type="ARBA" id="ARBA00004496"/>
    </source>
</evidence>
<protein>
    <recommendedName>
        <fullName evidence="11">Proline iminopeptidase</fullName>
        <ecNumber evidence="11">3.4.11.5</ecNumber>
    </recommendedName>
</protein>
<evidence type="ECO:0000256" key="4">
    <source>
        <dbReference type="ARBA" id="ARBA00010088"/>
    </source>
</evidence>
<dbReference type="EMBL" id="LNFO01001386">
    <property type="protein sequence ID" value="KUF91975.1"/>
    <property type="molecule type" value="Genomic_DNA"/>
</dbReference>
<dbReference type="Pfam" id="PF00561">
    <property type="entry name" value="Abhydrolase_1"/>
    <property type="match status" value="1"/>
</dbReference>
<feature type="compositionally biased region" description="Basic and acidic residues" evidence="12">
    <location>
        <begin position="243"/>
        <end position="252"/>
    </location>
</feature>
<dbReference type="InterPro" id="IPR002410">
    <property type="entry name" value="Peptidase_S33"/>
</dbReference>
<dbReference type="PRINTS" id="PR00111">
    <property type="entry name" value="ABHYDROLASE"/>
</dbReference>
<dbReference type="InterPro" id="IPR001660">
    <property type="entry name" value="SAM"/>
</dbReference>
<dbReference type="InterPro" id="IPR013256">
    <property type="entry name" value="Chromatin_SPT2"/>
</dbReference>
<dbReference type="Pfam" id="PF08711">
    <property type="entry name" value="Med26"/>
    <property type="match status" value="1"/>
</dbReference>
<dbReference type="PRINTS" id="PR00793">
    <property type="entry name" value="PROAMNOPTASE"/>
</dbReference>
<dbReference type="InterPro" id="IPR005944">
    <property type="entry name" value="Pro_iminopeptidase"/>
</dbReference>
<feature type="domain" description="TFIIS N-terminal" evidence="14">
    <location>
        <begin position="20"/>
        <end position="90"/>
    </location>
</feature>
<dbReference type="NCBIfam" id="TIGR01249">
    <property type="entry name" value="pro_imino_pep_1"/>
    <property type="match status" value="1"/>
</dbReference>
<evidence type="ECO:0000259" key="13">
    <source>
        <dbReference type="PROSITE" id="PS50105"/>
    </source>
</evidence>
<dbReference type="Gene3D" id="1.20.930.10">
    <property type="entry name" value="Conserved domain common to transcription factors TFIIS, elongin A, CRSP70"/>
    <property type="match status" value="1"/>
</dbReference>
<dbReference type="PROSITE" id="PS50105">
    <property type="entry name" value="SAM_DOMAIN"/>
    <property type="match status" value="1"/>
</dbReference>
<feature type="region of interest" description="Disordered" evidence="12">
    <location>
        <begin position="306"/>
        <end position="325"/>
    </location>
</feature>
<feature type="region of interest" description="Disordered" evidence="12">
    <location>
        <begin position="498"/>
        <end position="519"/>
    </location>
</feature>
<dbReference type="InterPro" id="IPR029058">
    <property type="entry name" value="AB_hydrolase_fold"/>
</dbReference>
<evidence type="ECO:0000313" key="16">
    <source>
        <dbReference type="Proteomes" id="UP000052943"/>
    </source>
</evidence>
<dbReference type="GO" id="GO:0006508">
    <property type="term" value="P:proteolysis"/>
    <property type="evidence" value="ECO:0007669"/>
    <property type="project" value="UniProtKB-KW"/>
</dbReference>
<evidence type="ECO:0000259" key="14">
    <source>
        <dbReference type="PROSITE" id="PS51319"/>
    </source>
</evidence>
<dbReference type="SUPFAM" id="SSF53474">
    <property type="entry name" value="alpha/beta-Hydrolases"/>
    <property type="match status" value="1"/>
</dbReference>
<comment type="caution">
    <text evidence="15">The sequence shown here is derived from an EMBL/GenBank/DDBJ whole genome shotgun (WGS) entry which is preliminary data.</text>
</comment>
<keyword evidence="8 11" id="KW-0378">Hydrolase</keyword>
<evidence type="ECO:0000256" key="7">
    <source>
        <dbReference type="ARBA" id="ARBA00022670"/>
    </source>
</evidence>
<dbReference type="PANTHER" id="PTHR43722">
    <property type="entry name" value="PROLINE IMINOPEPTIDASE"/>
    <property type="match status" value="1"/>
</dbReference>
<name>A0A0W8D6D6_PHYNI</name>
<gene>
    <name evidence="15" type="ORF">AM587_10017579</name>
</gene>
<dbReference type="InterPro" id="IPR035441">
    <property type="entry name" value="TFIIS/LEDGF_dom_sf"/>
</dbReference>
<comment type="similarity">
    <text evidence="4 11">Belongs to the peptidase S33 family.</text>
</comment>
<dbReference type="GO" id="GO:0004177">
    <property type="term" value="F:aminopeptidase activity"/>
    <property type="evidence" value="ECO:0007669"/>
    <property type="project" value="UniProtKB-KW"/>
</dbReference>
<dbReference type="GO" id="GO:0005737">
    <property type="term" value="C:cytoplasm"/>
    <property type="evidence" value="ECO:0007669"/>
    <property type="project" value="UniProtKB-SubCell"/>
</dbReference>
<comment type="catalytic activity">
    <reaction evidence="1 11">
        <text>Release of N-terminal proline from a peptide.</text>
        <dbReference type="EC" id="3.4.11.5"/>
    </reaction>
</comment>
<dbReference type="AlphaFoldDB" id="A0A0W8D6D6"/>